<keyword evidence="5" id="KW-0175">Coiled coil</keyword>
<reference evidence="7 8" key="1">
    <citation type="journal article" date="2018" name="New Phytol.">
        <title>Phylogenomics of Endogonaceae and evolution of mycorrhizas within Mucoromycota.</title>
        <authorList>
            <person name="Chang Y."/>
            <person name="Desiro A."/>
            <person name="Na H."/>
            <person name="Sandor L."/>
            <person name="Lipzen A."/>
            <person name="Clum A."/>
            <person name="Barry K."/>
            <person name="Grigoriev I.V."/>
            <person name="Martin F.M."/>
            <person name="Stajich J.E."/>
            <person name="Smith M.E."/>
            <person name="Bonito G."/>
            <person name="Spatafora J.W."/>
        </authorList>
    </citation>
    <scope>NUCLEOTIDE SEQUENCE [LARGE SCALE GENOMIC DNA]</scope>
    <source>
        <strain evidence="7 8">GMNB39</strain>
    </source>
</reference>
<keyword evidence="8" id="KW-1185">Reference proteome</keyword>
<keyword evidence="7" id="KW-0378">Hydrolase</keyword>
<keyword evidence="4" id="KW-0067">ATP-binding</keyword>
<dbReference type="InterPro" id="IPR027417">
    <property type="entry name" value="P-loop_NTPase"/>
</dbReference>
<proteinExistence type="inferred from homology"/>
<keyword evidence="2" id="KW-0677">Repeat</keyword>
<dbReference type="InterPro" id="IPR003593">
    <property type="entry name" value="AAA+_ATPase"/>
</dbReference>
<feature type="coiled-coil region" evidence="5">
    <location>
        <begin position="427"/>
        <end position="504"/>
    </location>
</feature>
<protein>
    <submittedName>
        <fullName evidence="7">P-loop containing nucleoside triphosphate hydrolase protein</fullName>
    </submittedName>
</protein>
<dbReference type="Pfam" id="PF17871">
    <property type="entry name" value="AAA_lid_9"/>
    <property type="match status" value="1"/>
</dbReference>
<evidence type="ECO:0000256" key="2">
    <source>
        <dbReference type="ARBA" id="ARBA00022737"/>
    </source>
</evidence>
<dbReference type="GO" id="GO:0005737">
    <property type="term" value="C:cytoplasm"/>
    <property type="evidence" value="ECO:0007669"/>
    <property type="project" value="TreeGrafter"/>
</dbReference>
<dbReference type="GO" id="GO:0005524">
    <property type="term" value="F:ATP binding"/>
    <property type="evidence" value="ECO:0007669"/>
    <property type="project" value="UniProtKB-KW"/>
</dbReference>
<evidence type="ECO:0000256" key="3">
    <source>
        <dbReference type="ARBA" id="ARBA00022741"/>
    </source>
</evidence>
<comment type="caution">
    <text evidence="7">The sequence shown here is derived from an EMBL/GenBank/DDBJ whole genome shotgun (WGS) entry which is preliminary data.</text>
</comment>
<evidence type="ECO:0000259" key="6">
    <source>
        <dbReference type="SMART" id="SM00382"/>
    </source>
</evidence>
<organism evidence="7 8">
    <name type="scientific">Jimgerdemannia flammicorona</name>
    <dbReference type="NCBI Taxonomy" id="994334"/>
    <lineage>
        <taxon>Eukaryota</taxon>
        <taxon>Fungi</taxon>
        <taxon>Fungi incertae sedis</taxon>
        <taxon>Mucoromycota</taxon>
        <taxon>Mucoromycotina</taxon>
        <taxon>Endogonomycetes</taxon>
        <taxon>Endogonales</taxon>
        <taxon>Endogonaceae</taxon>
        <taxon>Jimgerdemannia</taxon>
    </lineage>
</organism>
<dbReference type="InterPro" id="IPR041546">
    <property type="entry name" value="ClpA/ClpB_AAA_lid"/>
</dbReference>
<evidence type="ECO:0000313" key="7">
    <source>
        <dbReference type="EMBL" id="RUP50571.1"/>
    </source>
</evidence>
<accession>A0A433DIA9</accession>
<dbReference type="GO" id="GO:0034605">
    <property type="term" value="P:cellular response to heat"/>
    <property type="evidence" value="ECO:0007669"/>
    <property type="project" value="TreeGrafter"/>
</dbReference>
<comment type="similarity">
    <text evidence="1">Belongs to the ClpA/ClpB family.</text>
</comment>
<dbReference type="Pfam" id="PF00004">
    <property type="entry name" value="AAA"/>
    <property type="match status" value="1"/>
</dbReference>
<name>A0A433DIA9_9FUNG</name>
<dbReference type="EMBL" id="RBNI01001342">
    <property type="protein sequence ID" value="RUP50571.1"/>
    <property type="molecule type" value="Genomic_DNA"/>
</dbReference>
<dbReference type="FunFam" id="3.40.50.300:FF:000120">
    <property type="entry name" value="ATP-dependent chaperone ClpB"/>
    <property type="match status" value="1"/>
</dbReference>
<evidence type="ECO:0000313" key="8">
    <source>
        <dbReference type="Proteomes" id="UP000268093"/>
    </source>
</evidence>
<evidence type="ECO:0000256" key="1">
    <source>
        <dbReference type="ARBA" id="ARBA00008675"/>
    </source>
</evidence>
<dbReference type="SMART" id="SM00382">
    <property type="entry name" value="AAA"/>
    <property type="match status" value="1"/>
</dbReference>
<feature type="domain" description="AAA+ ATPase" evidence="6">
    <location>
        <begin position="136"/>
        <end position="359"/>
    </location>
</feature>
<dbReference type="AlphaFoldDB" id="A0A433DIA9"/>
<dbReference type="Proteomes" id="UP000268093">
    <property type="component" value="Unassembled WGS sequence"/>
</dbReference>
<keyword evidence="3" id="KW-0547">Nucleotide-binding</keyword>
<dbReference type="InterPro" id="IPR003959">
    <property type="entry name" value="ATPase_AAA_core"/>
</dbReference>
<dbReference type="PANTHER" id="PTHR11638">
    <property type="entry name" value="ATP-DEPENDENT CLP PROTEASE"/>
    <property type="match status" value="1"/>
</dbReference>
<gene>
    <name evidence="7" type="ORF">BC936DRAFT_138601</name>
</gene>
<dbReference type="PANTHER" id="PTHR11638:SF176">
    <property type="entry name" value="HEAT SHOCK PROTEIN 78, MITOCHONDRIAL"/>
    <property type="match status" value="1"/>
</dbReference>
<dbReference type="Gene3D" id="3.40.50.300">
    <property type="entry name" value="P-loop containing nucleotide triphosphate hydrolases"/>
    <property type="match status" value="3"/>
</dbReference>
<dbReference type="GO" id="GO:0016887">
    <property type="term" value="F:ATP hydrolysis activity"/>
    <property type="evidence" value="ECO:0007669"/>
    <property type="project" value="InterPro"/>
</dbReference>
<dbReference type="SUPFAM" id="SSF52540">
    <property type="entry name" value="P-loop containing nucleoside triphosphate hydrolases"/>
    <property type="match status" value="1"/>
</dbReference>
<evidence type="ECO:0000256" key="4">
    <source>
        <dbReference type="ARBA" id="ARBA00022840"/>
    </source>
</evidence>
<sequence length="569" mass="64681">MNATLFRRANKLPLLPLRRLRPTLTSNPPPILLGGTVVRRKLLPEPCKLVAFAARRQFNGKPPGTNHSLDGFPCGIPGGGFTMAPDTQHNPGQALEEFGIDLTKMAELGKLDPVIGREEEIRRTIQGMENTLSRRTKNNPVLIGEAGVGKTAIAEGLAQRIVNGEVPESVKNKKVIALDLGHHVINLHLTSTDPFIHPLCFFILGSCRRRQISVRVPFKLFTSVTHPRTATLIGFWFHFYSGEFEDRLKSVLRDVIAAEGKIILFIDEIHNLLGLGKAEGAMDAGNLLKVSTDFGGSEAIYRPWRADNYGAAAQRRSMSIGRFVLTLLSPSLMSYGYIEKDPALARRFQSVMVEEPTVEDTISILRGLKDRYEVHHGVRIADSALVAAAMHSHRYITDRFLPDKAIDLVDEACSKLRLQQESKPEALENLERQLVTMQIELESLRKEVDPLSRERRERLQRELEEKKAEQKRLTEIWMVERQKLEEIKKIKEELEQARVELEAGAFLIFIEYIFDRGFLCFYFHRSQRHGNFTRASELRYGVIPTLEKKLPQDGYVITFWNTHRFKPFS</sequence>
<dbReference type="OrthoDB" id="47330at2759"/>
<dbReference type="InterPro" id="IPR050130">
    <property type="entry name" value="ClpA_ClpB"/>
</dbReference>
<evidence type="ECO:0000256" key="5">
    <source>
        <dbReference type="SAM" id="Coils"/>
    </source>
</evidence>